<dbReference type="SUPFAM" id="SSF143011">
    <property type="entry name" value="RelE-like"/>
    <property type="match status" value="1"/>
</dbReference>
<dbReference type="EMBL" id="MSJM01000004">
    <property type="protein sequence ID" value="OLF47946.1"/>
    <property type="molecule type" value="Genomic_DNA"/>
</dbReference>
<dbReference type="PANTHER" id="PTHR35601">
    <property type="entry name" value="TOXIN RELE"/>
    <property type="match status" value="1"/>
</dbReference>
<protein>
    <submittedName>
        <fullName evidence="3">Addiction module toxin RelE</fullName>
    </submittedName>
</protein>
<dbReference type="InterPro" id="IPR007712">
    <property type="entry name" value="RelE/ParE_toxin"/>
</dbReference>
<evidence type="ECO:0000256" key="2">
    <source>
        <dbReference type="ARBA" id="ARBA00022649"/>
    </source>
</evidence>
<dbReference type="Pfam" id="PF05016">
    <property type="entry name" value="ParE_toxin"/>
    <property type="match status" value="1"/>
</dbReference>
<dbReference type="Proteomes" id="UP000186890">
    <property type="component" value="Unassembled WGS sequence"/>
</dbReference>
<comment type="caution">
    <text evidence="3">The sequence shown here is derived from an EMBL/GenBank/DDBJ whole genome shotgun (WGS) entry which is preliminary data.</text>
</comment>
<dbReference type="NCBIfam" id="TIGR02385">
    <property type="entry name" value="RelE_StbE"/>
    <property type="match status" value="1"/>
</dbReference>
<comment type="similarity">
    <text evidence="1">Belongs to the RelE toxin family.</text>
</comment>
<name>A0A1Q8E847_9STRE</name>
<dbReference type="RefSeq" id="WP_075104820.1">
    <property type="nucleotide sequence ID" value="NZ_MSJM01000004.1"/>
</dbReference>
<dbReference type="PANTHER" id="PTHR35601:SF1">
    <property type="entry name" value="TOXIN RELE"/>
    <property type="match status" value="1"/>
</dbReference>
<sequence length="86" mass="10420">MYHIEYSKKAQKQIKKLDKQIQRLLFAWIDKHLKGTDNPRTNDKGLTENHANEWRYRIGDYRLICDIQDDKMVVLALEFGHRKDIY</sequence>
<evidence type="ECO:0000256" key="1">
    <source>
        <dbReference type="ARBA" id="ARBA00006226"/>
    </source>
</evidence>
<keyword evidence="2" id="KW-1277">Toxin-antitoxin system</keyword>
<dbReference type="OrthoDB" id="9805098at2"/>
<organism evidence="3 4">
    <name type="scientific">Streptococcus cuniculi</name>
    <dbReference type="NCBI Taxonomy" id="1432788"/>
    <lineage>
        <taxon>Bacteria</taxon>
        <taxon>Bacillati</taxon>
        <taxon>Bacillota</taxon>
        <taxon>Bacilli</taxon>
        <taxon>Lactobacillales</taxon>
        <taxon>Streptococcaceae</taxon>
        <taxon>Streptococcus</taxon>
    </lineage>
</organism>
<dbReference type="AlphaFoldDB" id="A0A1Q8E847"/>
<accession>A0A1Q8E847</accession>
<dbReference type="InterPro" id="IPR035093">
    <property type="entry name" value="RelE/ParE_toxin_dom_sf"/>
</dbReference>
<reference evidence="4" key="1">
    <citation type="submission" date="2016-12" db="EMBL/GenBank/DDBJ databases">
        <authorList>
            <person name="Gulvik C.A."/>
        </authorList>
    </citation>
    <scope>NUCLEOTIDE SEQUENCE [LARGE SCALE GENOMIC DNA]</scope>
    <source>
        <strain evidence="4">NED12-00049-6B</strain>
    </source>
</reference>
<proteinExistence type="inferred from homology"/>
<keyword evidence="4" id="KW-1185">Reference proteome</keyword>
<dbReference type="Gene3D" id="3.30.2310.20">
    <property type="entry name" value="RelE-like"/>
    <property type="match status" value="1"/>
</dbReference>
<gene>
    <name evidence="3" type="ORF">BU202_05660</name>
</gene>
<evidence type="ECO:0000313" key="4">
    <source>
        <dbReference type="Proteomes" id="UP000186890"/>
    </source>
</evidence>
<evidence type="ECO:0000313" key="3">
    <source>
        <dbReference type="EMBL" id="OLF47946.1"/>
    </source>
</evidence>